<dbReference type="SMART" id="SM00448">
    <property type="entry name" value="REC"/>
    <property type="match status" value="1"/>
</dbReference>
<dbReference type="Pfam" id="PF01627">
    <property type="entry name" value="Hpt"/>
    <property type="match status" value="1"/>
</dbReference>
<evidence type="ECO:0000256" key="15">
    <source>
        <dbReference type="ARBA" id="ARBA00070152"/>
    </source>
</evidence>
<dbReference type="InterPro" id="IPR001789">
    <property type="entry name" value="Sig_transdc_resp-reg_receiver"/>
</dbReference>
<evidence type="ECO:0000256" key="7">
    <source>
        <dbReference type="ARBA" id="ARBA00022679"/>
    </source>
</evidence>
<evidence type="ECO:0000313" key="22">
    <source>
        <dbReference type="EMBL" id="TCV85908.1"/>
    </source>
</evidence>
<dbReference type="SMART" id="SM00387">
    <property type="entry name" value="HATPase_c"/>
    <property type="match status" value="1"/>
</dbReference>
<dbReference type="InterPro" id="IPR036890">
    <property type="entry name" value="HATPase_C_sf"/>
</dbReference>
<dbReference type="AlphaFoldDB" id="A0A4R3Y523"/>
<dbReference type="InterPro" id="IPR008207">
    <property type="entry name" value="Sig_transdc_His_kin_Hpt_dom"/>
</dbReference>
<keyword evidence="4" id="KW-1003">Cell membrane</keyword>
<keyword evidence="5" id="KW-0997">Cell inner membrane</keyword>
<dbReference type="SUPFAM" id="SSF47226">
    <property type="entry name" value="Histidine-containing phosphotransfer domain, HPT domain"/>
    <property type="match status" value="1"/>
</dbReference>
<dbReference type="Gene3D" id="1.10.287.130">
    <property type="match status" value="1"/>
</dbReference>
<dbReference type="SMART" id="SM00388">
    <property type="entry name" value="HisKA"/>
    <property type="match status" value="1"/>
</dbReference>
<dbReference type="CDD" id="cd17546">
    <property type="entry name" value="REC_hyHK_CKI1_RcsC-like"/>
    <property type="match status" value="1"/>
</dbReference>
<evidence type="ECO:0000256" key="10">
    <source>
        <dbReference type="ARBA" id="ARBA00022840"/>
    </source>
</evidence>
<feature type="transmembrane region" description="Helical" evidence="18">
    <location>
        <begin position="137"/>
        <end position="156"/>
    </location>
</feature>
<dbReference type="InterPro" id="IPR003661">
    <property type="entry name" value="HisK_dim/P_dom"/>
</dbReference>
<evidence type="ECO:0000313" key="23">
    <source>
        <dbReference type="Proteomes" id="UP000295367"/>
    </source>
</evidence>
<dbReference type="EMBL" id="SMCO01000008">
    <property type="protein sequence ID" value="TCV85908.1"/>
    <property type="molecule type" value="Genomic_DNA"/>
</dbReference>
<dbReference type="InterPro" id="IPR003594">
    <property type="entry name" value="HATPase_dom"/>
</dbReference>
<dbReference type="PROSITE" id="PS50110">
    <property type="entry name" value="RESPONSE_REGULATORY"/>
    <property type="match status" value="1"/>
</dbReference>
<keyword evidence="6 17" id="KW-0597">Phosphoprotein</keyword>
<keyword evidence="9 22" id="KW-0418">Kinase</keyword>
<dbReference type="PRINTS" id="PR00344">
    <property type="entry name" value="BCTRLSENSOR"/>
</dbReference>
<evidence type="ECO:0000256" key="17">
    <source>
        <dbReference type="PROSITE-ProRule" id="PRU00169"/>
    </source>
</evidence>
<keyword evidence="8 18" id="KW-0812">Transmembrane</keyword>
<dbReference type="SUPFAM" id="SSF55874">
    <property type="entry name" value="ATPase domain of HSP90 chaperone/DNA topoisomerase II/histidine kinase"/>
    <property type="match status" value="1"/>
</dbReference>
<protein>
    <recommendedName>
        <fullName evidence="15">Virulence sensor protein BvgS</fullName>
        <ecNumber evidence="3">2.7.13.3</ecNumber>
    </recommendedName>
</protein>
<dbReference type="InterPro" id="IPR036641">
    <property type="entry name" value="HPT_dom_sf"/>
</dbReference>
<dbReference type="CDD" id="cd16922">
    <property type="entry name" value="HATPase_EvgS-ArcB-TorS-like"/>
    <property type="match status" value="1"/>
</dbReference>
<evidence type="ECO:0000256" key="4">
    <source>
        <dbReference type="ARBA" id="ARBA00022475"/>
    </source>
</evidence>
<dbReference type="PROSITE" id="PS50109">
    <property type="entry name" value="HIS_KIN"/>
    <property type="match status" value="1"/>
</dbReference>
<evidence type="ECO:0000256" key="18">
    <source>
        <dbReference type="SAM" id="Phobius"/>
    </source>
</evidence>
<dbReference type="InterPro" id="IPR004358">
    <property type="entry name" value="Sig_transdc_His_kin-like_C"/>
</dbReference>
<organism evidence="22 23">
    <name type="scientific">Sulfurirhabdus autotrophica</name>
    <dbReference type="NCBI Taxonomy" id="1706046"/>
    <lineage>
        <taxon>Bacteria</taxon>
        <taxon>Pseudomonadati</taxon>
        <taxon>Pseudomonadota</taxon>
        <taxon>Betaproteobacteria</taxon>
        <taxon>Nitrosomonadales</taxon>
        <taxon>Sulfuricellaceae</taxon>
        <taxon>Sulfurirhabdus</taxon>
    </lineage>
</organism>
<evidence type="ECO:0000256" key="6">
    <source>
        <dbReference type="ARBA" id="ARBA00022553"/>
    </source>
</evidence>
<dbReference type="EC" id="2.7.13.3" evidence="3"/>
<dbReference type="Gene3D" id="3.30.565.10">
    <property type="entry name" value="Histidine kinase-like ATPase, C-terminal domain"/>
    <property type="match status" value="1"/>
</dbReference>
<dbReference type="Proteomes" id="UP000295367">
    <property type="component" value="Unassembled WGS sequence"/>
</dbReference>
<dbReference type="Pfam" id="PF02518">
    <property type="entry name" value="HATPase_c"/>
    <property type="match status" value="1"/>
</dbReference>
<dbReference type="PANTHER" id="PTHR43047">
    <property type="entry name" value="TWO-COMPONENT HISTIDINE PROTEIN KINASE"/>
    <property type="match status" value="1"/>
</dbReference>
<dbReference type="Gene3D" id="3.40.50.2300">
    <property type="match status" value="1"/>
</dbReference>
<keyword evidence="12" id="KW-0902">Two-component regulatory system</keyword>
<comment type="function">
    <text evidence="14">Member of the two-component regulatory system BvgS/BvgA. Phosphorylates BvgA via a four-step phosphorelay in response to environmental signals.</text>
</comment>
<dbReference type="InterPro" id="IPR005467">
    <property type="entry name" value="His_kinase_dom"/>
</dbReference>
<feature type="modified residue" description="Phosphohistidine" evidence="16">
    <location>
        <position position="634"/>
    </location>
</feature>
<dbReference type="OrthoDB" id="8552871at2"/>
<dbReference type="CDD" id="cd00088">
    <property type="entry name" value="HPT"/>
    <property type="match status" value="1"/>
</dbReference>
<dbReference type="Pfam" id="PF00072">
    <property type="entry name" value="Response_reg"/>
    <property type="match status" value="1"/>
</dbReference>
<sequence>MTQTEKAGGSTTSQLLAKMPEGKKIRAVFGRDREFEQSLVRVVISLLVLAYLSWSWSEGQLVNHVGAVLFWSISYFSFAVLLAVWIFLRPETMNSRRIIGTISDMVSITFAMSMGDQVGAALYGGYLWVVIANGFRYGRAALFQTQFMSIIGFIFVRFYSKFWMNQSLMWAGLMVWMILLPVYVSLLLKRLEQARQSAEHGNQAKSQFLANMSHEIRTPLTAIIGFSESLLNSQQSMSDRMASIYTIIRNGKHLLQIINDILDISKIEAGKLDTEQIEVSPFNVLSDIQTMAHLQAEEKGLIFAIEYIFPLPKMIISDPVRLKQILLNLCSNAIKFTEKGRVTVRVGLDPLNEQMQFDVIDSGIGMTDEQQEKLFARFTQADSSITRKFGGTGLGLHLSRQLAEKLGGNITLVSQAGSGTTFTLRISTGPLKNVQYAYDISEIAEHKTRQIAPQLARLTGSVLLAEDNPDNQRLVSMYIKRTGANHTIADHGLDAVHKALSGKFDLILMDMQMPVMDGVKATEVLREKGYTGPIVALTANAMQEDKDRCIAAGCNDFLTKPLNLEHFYQILEKYLKVSDVTGQQIPPISSELLSQGPEFAELVHSFIQRLPSMVENIRNAFNQLDWTTMKELVHDLKGVSGGMGYPQLMDHARSMEMEIIKNDHEAVTHQLNSLDLLCEQIQVGAKQDLSGLVAGGN</sequence>
<feature type="transmembrane region" description="Helical" evidence="18">
    <location>
        <begin position="168"/>
        <end position="188"/>
    </location>
</feature>
<dbReference type="RefSeq" id="WP_124946624.1">
    <property type="nucleotide sequence ID" value="NZ_BHVT01000037.1"/>
</dbReference>
<evidence type="ECO:0000256" key="13">
    <source>
        <dbReference type="ARBA" id="ARBA00023136"/>
    </source>
</evidence>
<gene>
    <name evidence="22" type="ORF">EDC63_108116</name>
</gene>
<feature type="transmembrane region" description="Helical" evidence="18">
    <location>
        <begin position="39"/>
        <end position="56"/>
    </location>
</feature>
<keyword evidence="10" id="KW-0067">ATP-binding</keyword>
<evidence type="ECO:0000256" key="14">
    <source>
        <dbReference type="ARBA" id="ARBA00058004"/>
    </source>
</evidence>
<evidence type="ECO:0000256" key="11">
    <source>
        <dbReference type="ARBA" id="ARBA00022989"/>
    </source>
</evidence>
<feature type="modified residue" description="4-aspartylphosphate" evidence="17">
    <location>
        <position position="510"/>
    </location>
</feature>
<evidence type="ECO:0000256" key="8">
    <source>
        <dbReference type="ARBA" id="ARBA00022692"/>
    </source>
</evidence>
<keyword evidence="10" id="KW-0547">Nucleotide-binding</keyword>
<feature type="transmembrane region" description="Helical" evidence="18">
    <location>
        <begin position="68"/>
        <end position="88"/>
    </location>
</feature>
<evidence type="ECO:0000256" key="3">
    <source>
        <dbReference type="ARBA" id="ARBA00012438"/>
    </source>
</evidence>
<keyword evidence="13 18" id="KW-0472">Membrane</keyword>
<name>A0A4R3Y523_9PROT</name>
<dbReference type="PANTHER" id="PTHR43047:SF72">
    <property type="entry name" value="OSMOSENSING HISTIDINE PROTEIN KINASE SLN1"/>
    <property type="match status" value="1"/>
</dbReference>
<dbReference type="Pfam" id="PF00512">
    <property type="entry name" value="HisKA"/>
    <property type="match status" value="1"/>
</dbReference>
<keyword evidence="23" id="KW-1185">Reference proteome</keyword>
<feature type="transmembrane region" description="Helical" evidence="18">
    <location>
        <begin position="108"/>
        <end position="131"/>
    </location>
</feature>
<evidence type="ECO:0000259" key="20">
    <source>
        <dbReference type="PROSITE" id="PS50110"/>
    </source>
</evidence>
<dbReference type="Gene3D" id="1.20.120.160">
    <property type="entry name" value="HPT domain"/>
    <property type="match status" value="1"/>
</dbReference>
<dbReference type="GO" id="GO:0005886">
    <property type="term" value="C:plasma membrane"/>
    <property type="evidence" value="ECO:0007669"/>
    <property type="project" value="UniProtKB-SubCell"/>
</dbReference>
<dbReference type="FunFam" id="3.30.565.10:FF:000010">
    <property type="entry name" value="Sensor histidine kinase RcsC"/>
    <property type="match status" value="1"/>
</dbReference>
<evidence type="ECO:0000256" key="9">
    <source>
        <dbReference type="ARBA" id="ARBA00022777"/>
    </source>
</evidence>
<feature type="domain" description="Histidine kinase" evidence="19">
    <location>
        <begin position="211"/>
        <end position="430"/>
    </location>
</feature>
<dbReference type="InterPro" id="IPR011006">
    <property type="entry name" value="CheY-like_superfamily"/>
</dbReference>
<evidence type="ECO:0000259" key="19">
    <source>
        <dbReference type="PROSITE" id="PS50109"/>
    </source>
</evidence>
<dbReference type="GO" id="GO:0000155">
    <property type="term" value="F:phosphorelay sensor kinase activity"/>
    <property type="evidence" value="ECO:0007669"/>
    <property type="project" value="InterPro"/>
</dbReference>
<proteinExistence type="predicted"/>
<evidence type="ECO:0000256" key="1">
    <source>
        <dbReference type="ARBA" id="ARBA00000085"/>
    </source>
</evidence>
<dbReference type="PROSITE" id="PS50894">
    <property type="entry name" value="HPT"/>
    <property type="match status" value="1"/>
</dbReference>
<evidence type="ECO:0000259" key="21">
    <source>
        <dbReference type="PROSITE" id="PS50894"/>
    </source>
</evidence>
<keyword evidence="7" id="KW-0808">Transferase</keyword>
<feature type="domain" description="Response regulatory" evidence="20">
    <location>
        <begin position="461"/>
        <end position="575"/>
    </location>
</feature>
<feature type="domain" description="HPt" evidence="21">
    <location>
        <begin position="595"/>
        <end position="684"/>
    </location>
</feature>
<evidence type="ECO:0000256" key="16">
    <source>
        <dbReference type="PROSITE-ProRule" id="PRU00110"/>
    </source>
</evidence>
<evidence type="ECO:0000256" key="12">
    <source>
        <dbReference type="ARBA" id="ARBA00023012"/>
    </source>
</evidence>
<reference evidence="22 23" key="1">
    <citation type="submission" date="2019-03" db="EMBL/GenBank/DDBJ databases">
        <title>Genomic Encyclopedia of Type Strains, Phase IV (KMG-IV): sequencing the most valuable type-strain genomes for metagenomic binning, comparative biology and taxonomic classification.</title>
        <authorList>
            <person name="Goeker M."/>
        </authorList>
    </citation>
    <scope>NUCLEOTIDE SEQUENCE [LARGE SCALE GENOMIC DNA]</scope>
    <source>
        <strain evidence="22 23">DSM 100309</strain>
    </source>
</reference>
<dbReference type="InterPro" id="IPR036097">
    <property type="entry name" value="HisK_dim/P_sf"/>
</dbReference>
<accession>A0A4R3Y523</accession>
<comment type="subcellular location">
    <subcellularLocation>
        <location evidence="2">Cell inner membrane</location>
        <topology evidence="2">Multi-pass membrane protein</topology>
    </subcellularLocation>
</comment>
<dbReference type="CDD" id="cd00082">
    <property type="entry name" value="HisKA"/>
    <property type="match status" value="1"/>
</dbReference>
<dbReference type="GO" id="GO:0009927">
    <property type="term" value="F:histidine phosphotransfer kinase activity"/>
    <property type="evidence" value="ECO:0007669"/>
    <property type="project" value="TreeGrafter"/>
</dbReference>
<dbReference type="SUPFAM" id="SSF47384">
    <property type="entry name" value="Homodimeric domain of signal transducing histidine kinase"/>
    <property type="match status" value="1"/>
</dbReference>
<dbReference type="SUPFAM" id="SSF52172">
    <property type="entry name" value="CheY-like"/>
    <property type="match status" value="1"/>
</dbReference>
<keyword evidence="11 18" id="KW-1133">Transmembrane helix</keyword>
<comment type="catalytic activity">
    <reaction evidence="1">
        <text>ATP + protein L-histidine = ADP + protein N-phospho-L-histidine.</text>
        <dbReference type="EC" id="2.7.13.3"/>
    </reaction>
</comment>
<evidence type="ECO:0000256" key="5">
    <source>
        <dbReference type="ARBA" id="ARBA00022519"/>
    </source>
</evidence>
<comment type="caution">
    <text evidence="22">The sequence shown here is derived from an EMBL/GenBank/DDBJ whole genome shotgun (WGS) entry which is preliminary data.</text>
</comment>
<evidence type="ECO:0000256" key="2">
    <source>
        <dbReference type="ARBA" id="ARBA00004429"/>
    </source>
</evidence>